<feature type="compositionally biased region" description="Basic and acidic residues" evidence="1">
    <location>
        <begin position="262"/>
        <end position="273"/>
    </location>
</feature>
<evidence type="ECO:0000256" key="1">
    <source>
        <dbReference type="SAM" id="MobiDB-lite"/>
    </source>
</evidence>
<dbReference type="AlphaFoldDB" id="A0A166CTA8"/>
<gene>
    <name evidence="3" type="ORF">FIBSPDRAFT_960043</name>
</gene>
<protein>
    <submittedName>
        <fullName evidence="3">Uncharacterized protein</fullName>
    </submittedName>
</protein>
<feature type="compositionally biased region" description="Basic and acidic residues" evidence="1">
    <location>
        <begin position="235"/>
        <end position="248"/>
    </location>
</feature>
<keyword evidence="2" id="KW-0812">Transmembrane</keyword>
<sequence length="273" mass="29278">MKLVRRAAGASGASTTTSLSSVTSPAITPSSTIASTTSSTPFFSAPSSLTKPATTEGHGTALTKSILEWVVLVIAMLFLTAFFVRRSFELRKRNQPISRFFTSTRPSQPSTGRPQNLPRTGLPSLGLRPLSSSFTPGMLYPTLDPLPSAHTRGRRTTAADTDQGGRRAGATGDDDAKDTLPAYDGSGGPPMYMELEMMDNIRTRLHLNFAGVMGQDPGREETALAEEGYAMPEPGQDHHRPESGRSSHEPPAVATTPPLAEPDPHIRHQDIEQ</sequence>
<evidence type="ECO:0000313" key="3">
    <source>
        <dbReference type="EMBL" id="KZP13979.1"/>
    </source>
</evidence>
<keyword evidence="4" id="KW-1185">Reference proteome</keyword>
<reference evidence="3 4" key="1">
    <citation type="journal article" date="2016" name="Mol. Biol. Evol.">
        <title>Comparative Genomics of Early-Diverging Mushroom-Forming Fungi Provides Insights into the Origins of Lignocellulose Decay Capabilities.</title>
        <authorList>
            <person name="Nagy L.G."/>
            <person name="Riley R."/>
            <person name="Tritt A."/>
            <person name="Adam C."/>
            <person name="Daum C."/>
            <person name="Floudas D."/>
            <person name="Sun H."/>
            <person name="Yadav J.S."/>
            <person name="Pangilinan J."/>
            <person name="Larsson K.H."/>
            <person name="Matsuura K."/>
            <person name="Barry K."/>
            <person name="Labutti K."/>
            <person name="Kuo R."/>
            <person name="Ohm R.A."/>
            <person name="Bhattacharya S.S."/>
            <person name="Shirouzu T."/>
            <person name="Yoshinaga Y."/>
            <person name="Martin F.M."/>
            <person name="Grigoriev I.V."/>
            <person name="Hibbett D.S."/>
        </authorList>
    </citation>
    <scope>NUCLEOTIDE SEQUENCE [LARGE SCALE GENOMIC DNA]</scope>
    <source>
        <strain evidence="3 4">CBS 109695</strain>
    </source>
</reference>
<accession>A0A166CTA8</accession>
<proteinExistence type="predicted"/>
<feature type="compositionally biased region" description="Polar residues" evidence="1">
    <location>
        <begin position="99"/>
        <end position="114"/>
    </location>
</feature>
<dbReference type="OrthoDB" id="2974599at2759"/>
<feature type="region of interest" description="Disordered" evidence="1">
    <location>
        <begin position="14"/>
        <end position="39"/>
    </location>
</feature>
<feature type="transmembrane region" description="Helical" evidence="2">
    <location>
        <begin position="66"/>
        <end position="84"/>
    </location>
</feature>
<dbReference type="Proteomes" id="UP000076532">
    <property type="component" value="Unassembled WGS sequence"/>
</dbReference>
<evidence type="ECO:0000256" key="2">
    <source>
        <dbReference type="SAM" id="Phobius"/>
    </source>
</evidence>
<feature type="region of interest" description="Disordered" evidence="1">
    <location>
        <begin position="99"/>
        <end position="127"/>
    </location>
</feature>
<name>A0A166CTA8_9AGAM</name>
<keyword evidence="2" id="KW-0472">Membrane</keyword>
<feature type="region of interest" description="Disordered" evidence="1">
    <location>
        <begin position="142"/>
        <end position="191"/>
    </location>
</feature>
<feature type="region of interest" description="Disordered" evidence="1">
    <location>
        <begin position="226"/>
        <end position="273"/>
    </location>
</feature>
<keyword evidence="2" id="KW-1133">Transmembrane helix</keyword>
<evidence type="ECO:0000313" key="4">
    <source>
        <dbReference type="Proteomes" id="UP000076532"/>
    </source>
</evidence>
<feature type="compositionally biased region" description="Low complexity" evidence="1">
    <location>
        <begin position="117"/>
        <end position="127"/>
    </location>
</feature>
<dbReference type="EMBL" id="KV417624">
    <property type="protein sequence ID" value="KZP13979.1"/>
    <property type="molecule type" value="Genomic_DNA"/>
</dbReference>
<organism evidence="3 4">
    <name type="scientific">Athelia psychrophila</name>
    <dbReference type="NCBI Taxonomy" id="1759441"/>
    <lineage>
        <taxon>Eukaryota</taxon>
        <taxon>Fungi</taxon>
        <taxon>Dikarya</taxon>
        <taxon>Basidiomycota</taxon>
        <taxon>Agaricomycotina</taxon>
        <taxon>Agaricomycetes</taxon>
        <taxon>Agaricomycetidae</taxon>
        <taxon>Atheliales</taxon>
        <taxon>Atheliaceae</taxon>
        <taxon>Athelia</taxon>
    </lineage>
</organism>